<dbReference type="PANTHER" id="PTHR16166:SF93">
    <property type="entry name" value="INTERMEMBRANE LIPID TRANSFER PROTEIN VPS13"/>
    <property type="match status" value="1"/>
</dbReference>
<dbReference type="InterPro" id="IPR056747">
    <property type="entry name" value="VPS13-like_M"/>
</dbReference>
<sequence length="3269" mass="369257">MVFESIVTDLLNKYLGEYVENLDTSQLNIGIWGGKVELRNLQLKQSALDDLQLPVQIVSGYLGNLFLKIPWTNLYNSSVEAVIEDLNLLVVPNSQVKYDKAKEEKWKQEMKQAAVNKVEEAKRQEKEKFKQKIDDTFAEKLATQIIRNVQITIKNIHIRYEDRKSNKGKPFTFGLTLSSLVVTTTDKKWNPELPTEITAMIYKILMIDNLSIYWNSNTQETFIGLPDDQLLEAFQDAIDGKKNYTYMLGPIVSQSYLQINTKPENDEFKIPKVELSLELQELTLRITKSQYQDMMGLLESCDYMIRATPFRKYRPSVESYRGHYDKWWKFAYECILHEEVRRRQRNWDWMHIHTHRKACKEYAQAYEKKLVTSKPSAELIKSVQTCEKHLDALNIVLVRQKIEVEVERKGLLKKALQKEAGWFSGWWGGSSKQDGASKSDIRKQFQEAMTPAEKQKLYRAIGYQENAAPTQYPVEFVAVDVKFSLAMLEVEIRNESSQVLDAVILGVTSRFEQRPAGQAFKLTANLKQFLIRGLKQGDIVPELLQGKVGEVIAPTSSSPSEHLLNILVEMKPLSGECDQLVHILSQPLQLVYDAQTINKLLDVFTVETNTVITQLNAAAYTKLVEMKEKSALGFQHALQQRLKMDLNIDLMGCYGILPHGGLYTGVNQSLVGVNLGRMQINCNPRPPDEVDIQTMVKRGSTETDILKEMMNRCYDRFVVELKEAQIQMMMPGEVWKSIPEGGSEQYILEPTNLTVVLEKCLITDDPRLPKIKVSASLPNINIRVGEKRLFSTIALFISIPFNESKYEDALPTIELHSSQQSLNITEITRATSQISDKKPTPRTPEDEMVQFIELEVKFELKEISVAVFRKIDEGTEQPLADFRILALEAELIQQTYDLNVSLRLGGLSLFQDYEGEKIRIINTPMAEGKSEYLLVVNLCKVDRASPEFHSKHGSVLNSLDTNFSKVDFLVHQEAFLDAMQWASRVQEFFASMTAKEEEPKVTTSRLLVPNRSSRQITSGVNVLFEDILDDSGWKQKRRRRQVKVNTIDLKLIAVMGEVSLTLKNSQRMVGAMHVKGGQLNVIVKRTYTQIDGTLNNFVFYDLREDTYHPKVFYIEENVQAVVAQVIIFQRVSGEEFDPIEDKDKVDMTVTARIACFRVVFLNYVVMSLLEFLNKFSAAQAAIIEASTAAAVAAKANVQLAYEAAFRMLLNIELKAPILVIPANSRSFDAVVLDFGDLKVKNHLSDHIVTVENEDVTVLVDNLNLALENLTMTRVKFGEKMNIVSECPLLEPVSFQLDVRRNLTSQWRTDFPDLDVSGRLNSIHIKLTQYDYTMILSIITQNLSEVPPTIDIVPSTLEPAYGTPTATNLSEGKRSPRTRAKMMKAKEDRKVVKQDETGPIRVIVQLNFTMDSLIVDLFKNDDSQDKSMSCLTACPSNGLARFTLQVLSVKTRMMSDNSLTVSALLLDCLLDDTRPSQEGKICRYMERKPDYVSAQQNRSSGSNTRWMLDITFQQSPTTMFVDVRVYSFILILNIEHLMSISDFFMSGLQQQTTAPVTKSKTIRGVSSQTPVTSKDIAPVAETPSHTVPISISLLVEQPDIILVENLDDINTNAIIMNNEINLKIRMEDGEEAYTGSINDFQLFSCCFNPEKRKETKSKIIRPVTVFLVGCKGETQGFKLDFTTTNICVAVTPGTLELLTKIMQIVTAGKQSIVPVEEEEHDYSDIWGIDHFDDVDYWFLKTELAEDAWQVLDLHLPRLNINEICVLKIPSMWITLEAGVGNKTLPMLLIEYNMHACVKSWSSQVNAEASMNLQVSYYNSRLALWEPLVEPVEVIEPKGVITHVPWELTIQVETNDSQKQEENEIDGIGESSTRPKCTIAISSKETMELTVTKTCLDVMKNLGTAFNNAIFKPEMRSSAYSSPYVVQNDLGVNIKVSLNNGIFKLFDQEGLQNEVEEVVLESGANVSLCLVEHEDTKSLDLSLAHVREKYLQISVPEPPSDLDLPVARADKRYFSLQHRSSGNDTWGIVSDVQVIEGCTVITLRGILQVHNHFNTPVSVYFMTKKGNEVQLVGSVQPHQHLNLPLDAIYTPTNELFFTIEGYSVSIAPFIWKDLQNSLVISKILQCNHKNPEDLEPFFIQAVGELEQVYFEHSNRHTMSSSCYNIHLRPTVTLKNFLPVDIEVCTQGIIKESHVPSGEMLQIPTAEPGTTTIGIRIKSYLDRDWSSQQLIAANPPELSVWTFHSYESKCRIAMDLGVHCVNEYGTLKLALYCPFWMLNKTSLMLSYRKSSKSGNEDNVPKSEEHEDVNNVLYHPPSYQGPIMFSFRAKSFFGKKKAAIMVDRGEWSDKFSLDAAGSSGVVICKSNDTTYQIGVHIQLMYNSLTKQVTFTPYHILVNQCKVAVEIQETNRLAEPWIRVEPMDVCPFWPKTIPSEKSTPELVMRLADTVEETSPFPFNCTFNYMLKLENKYGGVEVYIQKTEGAVYITFNLYHPGMAPALILNHSNHEIVLQEKATKSVISLLPRQKKLFTWTSPKDKHVLTWCENYSTELKKDEVGHFNVSPSVRLYWSSFLDGMQRVLLFTADADIAREVEASALLEVMDLEVNLSIHGVGLSLVDNEMRKELIYLGISSSGAVWEFAKPGSKKFKKIKPKDSALLETLHTRYKQELNTEGKTTLYPARCTIRNNFEVNFETNEILKPDHRVMRRTFNEGLWIVYRVSPHQMQLHAKVNRLQIDNQMYDCEFPVIFAPVPPPKSVNMENAMKPFVELSLLRRLNKHSSLMQFKYLQVLIQEFEVKVDIGFINALAKMFEAGTTSDSEEAELFARDRLAVSEPLSSHVTQLFSQDKKNHFDILHFSPLKIHLSFSLSGEGGGVPAQLPPVLNILLQTFGVTVANVQDVILKLSYFERNYTFLSEKQLMTEVQMHYLGQLLKQFYVLALGLDVMGNPYGLVIGITEGVSDLFYEPMQGIVQGPGEFAEGLVLGVRSLFGHTVGGAAGAVSRITGAMGKGIAALTLDEDYQRKRREALNYRPATVQEGLAHSGKGLFMGVVEGVGGVFTKPISGARQEGVGGFVKGVGKGMVGLVTRPTAGVIDFASGSFSAVKRYAELGEETTRLRHPRFFNPDNLVRPYCRRDAEGNRLLKELEKGKYYMTDIYVCHIPLANSKKILLLTDKRLLVLSHNEIFGGNQVDLSHVWGELTEPPKIVSDGIQIKLEGGKKKLGLFRSNDVKLLPISDEDQKRFIAEQIQSLMSAISPLNSVRRGSRPSSSHSTSS</sequence>
<evidence type="ECO:0000259" key="4">
    <source>
        <dbReference type="Pfam" id="PF12624"/>
    </source>
</evidence>
<dbReference type="PANTHER" id="PTHR16166">
    <property type="entry name" value="VACUOLAR PROTEIN SORTING-ASSOCIATED PROTEIN VPS13"/>
    <property type="match status" value="1"/>
</dbReference>
<evidence type="ECO:0000313" key="8">
    <source>
        <dbReference type="EMBL" id="JAS44934.1"/>
    </source>
</evidence>
<feature type="domain" description="Intermembrane lipid transfer protein VPS13-like C-terminal" evidence="7">
    <location>
        <begin position="3111"/>
        <end position="3229"/>
    </location>
</feature>
<dbReference type="EMBL" id="GECZ01024835">
    <property type="protein sequence ID" value="JAS44934.1"/>
    <property type="molecule type" value="Transcribed_RNA"/>
</dbReference>
<dbReference type="GO" id="GO:0006623">
    <property type="term" value="P:protein targeting to vacuole"/>
    <property type="evidence" value="ECO:0007669"/>
    <property type="project" value="TreeGrafter"/>
</dbReference>
<protein>
    <recommendedName>
        <fullName evidence="9">Vacuolar protein sorting-associated protein 13</fullName>
    </recommendedName>
</protein>
<dbReference type="Pfam" id="PF25033">
    <property type="entry name" value="VPS13_M"/>
    <property type="match status" value="1"/>
</dbReference>
<feature type="domain" description="Chorein N-terminal" evidence="4">
    <location>
        <begin position="2"/>
        <end position="792"/>
    </location>
</feature>
<evidence type="ECO:0000259" key="7">
    <source>
        <dbReference type="Pfam" id="PF25037"/>
    </source>
</evidence>
<dbReference type="InterPro" id="IPR009543">
    <property type="entry name" value="VPS13_VAB"/>
</dbReference>
<keyword evidence="3" id="KW-0445">Lipid transport</keyword>
<evidence type="ECO:0000259" key="5">
    <source>
        <dbReference type="Pfam" id="PF25033"/>
    </source>
</evidence>
<organism evidence="8">
    <name type="scientific">Cuerna arida</name>
    <dbReference type="NCBI Taxonomy" id="1464854"/>
    <lineage>
        <taxon>Eukaryota</taxon>
        <taxon>Metazoa</taxon>
        <taxon>Ecdysozoa</taxon>
        <taxon>Arthropoda</taxon>
        <taxon>Hexapoda</taxon>
        <taxon>Insecta</taxon>
        <taxon>Pterygota</taxon>
        <taxon>Neoptera</taxon>
        <taxon>Paraneoptera</taxon>
        <taxon>Hemiptera</taxon>
        <taxon>Auchenorrhyncha</taxon>
        <taxon>Membracoidea</taxon>
        <taxon>Cicadellidae</taxon>
        <taxon>Cicadellinae</taxon>
        <taxon>Proconiini</taxon>
        <taxon>Cuerna</taxon>
    </lineage>
</organism>
<dbReference type="Pfam" id="PF12624">
    <property type="entry name" value="VPS13_N"/>
    <property type="match status" value="1"/>
</dbReference>
<feature type="domain" description="Vacuolar protein sorting-associated protein 13 VPS13 adaptor binding" evidence="6">
    <location>
        <begin position="2035"/>
        <end position="2532"/>
    </location>
</feature>
<dbReference type="InterPro" id="IPR026847">
    <property type="entry name" value="VPS13"/>
</dbReference>
<reference evidence="8" key="1">
    <citation type="submission" date="2015-11" db="EMBL/GenBank/DDBJ databases">
        <title>De novo transcriptome assembly of four potential Pierce s Disease insect vectors from Arizona vineyards.</title>
        <authorList>
            <person name="Tassone E.E."/>
        </authorList>
    </citation>
    <scope>NUCLEOTIDE SEQUENCE</scope>
</reference>
<evidence type="ECO:0000259" key="6">
    <source>
        <dbReference type="Pfam" id="PF25036"/>
    </source>
</evidence>
<dbReference type="GO" id="GO:0006869">
    <property type="term" value="P:lipid transport"/>
    <property type="evidence" value="ECO:0007669"/>
    <property type="project" value="UniProtKB-KW"/>
</dbReference>
<dbReference type="Pfam" id="PF25036">
    <property type="entry name" value="VPS13_VAB"/>
    <property type="match status" value="1"/>
</dbReference>
<gene>
    <name evidence="8" type="ORF">g.29798</name>
</gene>
<name>A0A1B6F435_9HEMI</name>
<evidence type="ECO:0000256" key="2">
    <source>
        <dbReference type="ARBA" id="ARBA00022448"/>
    </source>
</evidence>
<proteinExistence type="inferred from homology"/>
<evidence type="ECO:0000256" key="1">
    <source>
        <dbReference type="ARBA" id="ARBA00006545"/>
    </source>
</evidence>
<dbReference type="InterPro" id="IPR026854">
    <property type="entry name" value="VPS13_N"/>
</dbReference>
<evidence type="ECO:0000256" key="3">
    <source>
        <dbReference type="ARBA" id="ARBA00023055"/>
    </source>
</evidence>
<keyword evidence="2" id="KW-0813">Transport</keyword>
<accession>A0A1B6F435</accession>
<comment type="similarity">
    <text evidence="1">Belongs to the VPS13 family.</text>
</comment>
<dbReference type="Pfam" id="PF25037">
    <property type="entry name" value="VPS13_C"/>
    <property type="match status" value="1"/>
</dbReference>
<dbReference type="GO" id="GO:0045053">
    <property type="term" value="P:protein retention in Golgi apparatus"/>
    <property type="evidence" value="ECO:0007669"/>
    <property type="project" value="TreeGrafter"/>
</dbReference>
<feature type="domain" description="VPS13-like middle region" evidence="5">
    <location>
        <begin position="1074"/>
        <end position="1904"/>
    </location>
</feature>
<dbReference type="InterPro" id="IPR056748">
    <property type="entry name" value="VPS13-like_C"/>
</dbReference>
<evidence type="ECO:0008006" key="9">
    <source>
        <dbReference type="Google" id="ProtNLM"/>
    </source>
</evidence>